<evidence type="ECO:0000256" key="3">
    <source>
        <dbReference type="ARBA" id="ARBA00022723"/>
    </source>
</evidence>
<feature type="transmembrane region" description="Helical" evidence="7">
    <location>
        <begin position="1038"/>
        <end position="1064"/>
    </location>
</feature>
<dbReference type="Pfam" id="PF00122">
    <property type="entry name" value="E1-E2_ATPase"/>
    <property type="match status" value="1"/>
</dbReference>
<dbReference type="Gene3D" id="2.70.150.10">
    <property type="entry name" value="Calcium-transporting ATPase, cytoplasmic transduction domain A"/>
    <property type="match status" value="1"/>
</dbReference>
<dbReference type="CDD" id="cd00371">
    <property type="entry name" value="HMA"/>
    <property type="match status" value="1"/>
</dbReference>
<dbReference type="InterPro" id="IPR036163">
    <property type="entry name" value="HMA_dom_sf"/>
</dbReference>
<keyword evidence="4" id="KW-1278">Translocase</keyword>
<dbReference type="InterPro" id="IPR059000">
    <property type="entry name" value="ATPase_P-type_domA"/>
</dbReference>
<dbReference type="SUPFAM" id="SSF56784">
    <property type="entry name" value="HAD-like"/>
    <property type="match status" value="1"/>
</dbReference>
<dbReference type="InterPro" id="IPR023214">
    <property type="entry name" value="HAD_sf"/>
</dbReference>
<dbReference type="Gene3D" id="3.40.50.1000">
    <property type="entry name" value="HAD superfamily/HAD-like"/>
    <property type="match status" value="1"/>
</dbReference>
<dbReference type="InterPro" id="IPR001757">
    <property type="entry name" value="P_typ_ATPase"/>
</dbReference>
<dbReference type="SFLD" id="SFLDG00002">
    <property type="entry name" value="C1.7:_P-type_atpase_like"/>
    <property type="match status" value="1"/>
</dbReference>
<gene>
    <name evidence="10" type="ORF">Q9L58_005213</name>
</gene>
<dbReference type="InterPro" id="IPR008250">
    <property type="entry name" value="ATPase_P-typ_transduc_dom_A_sf"/>
</dbReference>
<evidence type="ECO:0000259" key="8">
    <source>
        <dbReference type="Pfam" id="PF00122"/>
    </source>
</evidence>
<dbReference type="NCBIfam" id="TIGR01494">
    <property type="entry name" value="ATPase_P-type"/>
    <property type="match status" value="1"/>
</dbReference>
<proteinExistence type="inferred from homology"/>
<dbReference type="PROSITE" id="PS01229">
    <property type="entry name" value="COF_2"/>
    <property type="match status" value="1"/>
</dbReference>
<evidence type="ECO:0000256" key="2">
    <source>
        <dbReference type="ARBA" id="ARBA00022692"/>
    </source>
</evidence>
<dbReference type="PANTHER" id="PTHR46594">
    <property type="entry name" value="P-TYPE CATION-TRANSPORTING ATPASE"/>
    <property type="match status" value="1"/>
</dbReference>
<feature type="transmembrane region" description="Helical" evidence="7">
    <location>
        <begin position="418"/>
        <end position="437"/>
    </location>
</feature>
<dbReference type="InterPro" id="IPR023299">
    <property type="entry name" value="ATPase_P-typ_cyto_dom_N"/>
</dbReference>
<sequence>MADVNSSPRLCHSPRAEIQLERCSSNAVASCEPSPLPGYDSGCQKGFCSEETLDIDAIGQICGVQPEAEEEAEHNYCSEEHGVCFCDEKCMTRYAAFIHKHSHLKEMNFGLSCCSEIVDKNTVSHSDESLPYNHEKGKHNCDGHHQHQTAETCSSCLSRAESCGKRILSLQDTSVMKCYCTSMKAITSKVTPESGMPSACVASRGHRRTVRTVSDCDEGQHCSPAASVNEKDGDEEFIVDIRQDSSSPPRFLSLTITRMTCTGCADKAIHVLKAMSGVLSESVRVSFLDNRAEMIFLPDIKGEDEIAEILRKKTGFRVVIMNSGSLEEAGVDKVRIGISSGQNEDMISELEAVRSVKFLKSEKGQKILEVSYDPAVSGARDLLSAINHGNDQFDAKLVDTPDDETVASHAERKHLRHLGIITLVTGIITVPVVVLAWAPLPKVDNASKYFIQMPLTTVVMGMAYRIYMSAFRTMIYGGAGGSRVDMDVLVLVATMAAWGFSVTIFIVDFVNGVLGKTDREPFFETCCLLVTLILAGRWIAGEVRMWALQRVVVLGGQSKKEVSTKIFLVEGNSTREIDQRLLQYGDILAAEKGDLIATDGVVVDGEAEVDESLLTGEAKPAIIQIGRLVMAGSSIVNGKLRYRVTRLMHENTVSVIKRMVRFAGGEKPTVQRMADKFAALLTPAVLALAVVVFVIWFLVGGMTRQKRWADSAVEAISYAVAVLAVSCPCAIGLAVPMVMVFASRVAMRKGGFLFVNVTAVERGWKAKRVVFDKTGTLTTGKLKVVFRKTLVGGDWGDDIDEQTQKLVKALCEGEKHPVSRALAASVSGAEECPEVVTDTIVGKGLEIIIDGQLVRGGRPSWCAPGGQKHHIVKGVIKRGLTVFTLSIDKELKAIFGLEDSIRPEAAGVIAELHSRDIETYIFSGDHKQAVEKVSRILGIPEKNCRSNCSPEQKASEIKALQQRLSSQDEDEKQTFDHPIVLFLGDGTNDAVALTQADVGLSMSDSTSVAISAADVAILSTSLTSVVSFLDLSKRVKKCIWASFAWAVLWNFFAVLAAGGGFVVVRISPEWAGLGELGSVLPVVIIAAFVGVRWGRQKYWWNLERMVSFIC</sequence>
<dbReference type="Proteomes" id="UP001447188">
    <property type="component" value="Unassembled WGS sequence"/>
</dbReference>
<evidence type="ECO:0000313" key="11">
    <source>
        <dbReference type="Proteomes" id="UP001447188"/>
    </source>
</evidence>
<feature type="transmembrane region" description="Helical" evidence="7">
    <location>
        <begin position="1076"/>
        <end position="1094"/>
    </location>
</feature>
<keyword evidence="5 7" id="KW-1133">Transmembrane helix</keyword>
<reference evidence="10 11" key="1">
    <citation type="submission" date="2024-02" db="EMBL/GenBank/DDBJ databases">
        <title>Discinaceae phylogenomics.</title>
        <authorList>
            <person name="Dirks A.C."/>
            <person name="James T.Y."/>
        </authorList>
    </citation>
    <scope>NUCLEOTIDE SEQUENCE [LARGE SCALE GENOMIC DNA]</scope>
    <source>
        <strain evidence="10 11">ACD0624</strain>
    </source>
</reference>
<evidence type="ECO:0000256" key="5">
    <source>
        <dbReference type="ARBA" id="ARBA00022989"/>
    </source>
</evidence>
<evidence type="ECO:0000313" key="10">
    <source>
        <dbReference type="EMBL" id="KAL0635869.1"/>
    </source>
</evidence>
<dbReference type="InterPro" id="IPR018303">
    <property type="entry name" value="ATPase_P-typ_P_site"/>
</dbReference>
<dbReference type="InterPro" id="IPR044492">
    <property type="entry name" value="P_typ_ATPase_HD_dom"/>
</dbReference>
<dbReference type="PRINTS" id="PR00119">
    <property type="entry name" value="CATATPASE"/>
</dbReference>
<feature type="transmembrane region" description="Helical" evidence="7">
    <location>
        <begin position="522"/>
        <end position="540"/>
    </location>
</feature>
<dbReference type="Gene3D" id="3.40.1110.10">
    <property type="entry name" value="Calcium-transporting ATPase, cytoplasmic domain N"/>
    <property type="match status" value="1"/>
</dbReference>
<dbReference type="EMBL" id="JBBBZM010000061">
    <property type="protein sequence ID" value="KAL0635869.1"/>
    <property type="molecule type" value="Genomic_DNA"/>
</dbReference>
<evidence type="ECO:0000256" key="4">
    <source>
        <dbReference type="ARBA" id="ARBA00022967"/>
    </source>
</evidence>
<feature type="transmembrane region" description="Helical" evidence="7">
    <location>
        <begin position="488"/>
        <end position="510"/>
    </location>
</feature>
<dbReference type="InterPro" id="IPR006121">
    <property type="entry name" value="HMA_dom"/>
</dbReference>
<feature type="domain" description="P-type ATPase A" evidence="8">
    <location>
        <begin position="568"/>
        <end position="660"/>
    </location>
</feature>
<feature type="domain" description="HMA" evidence="9">
    <location>
        <begin position="255"/>
        <end position="316"/>
    </location>
</feature>
<keyword evidence="2 7" id="KW-0812">Transmembrane</keyword>
<feature type="transmembrane region" description="Helical" evidence="7">
    <location>
        <begin position="449"/>
        <end position="467"/>
    </location>
</feature>
<dbReference type="InterPro" id="IPR027256">
    <property type="entry name" value="P-typ_ATPase_IB"/>
</dbReference>
<organism evidence="10 11">
    <name type="scientific">Discina gigas</name>
    <dbReference type="NCBI Taxonomy" id="1032678"/>
    <lineage>
        <taxon>Eukaryota</taxon>
        <taxon>Fungi</taxon>
        <taxon>Dikarya</taxon>
        <taxon>Ascomycota</taxon>
        <taxon>Pezizomycotina</taxon>
        <taxon>Pezizomycetes</taxon>
        <taxon>Pezizales</taxon>
        <taxon>Discinaceae</taxon>
        <taxon>Discina</taxon>
    </lineage>
</organism>
<dbReference type="SUPFAM" id="SSF81653">
    <property type="entry name" value="Calcium ATPase, transduction domain A"/>
    <property type="match status" value="1"/>
</dbReference>
<accession>A0ABR3GIV5</accession>
<keyword evidence="7" id="KW-0067">ATP-binding</keyword>
<protein>
    <submittedName>
        <fullName evidence="10">Uncharacterized protein</fullName>
    </submittedName>
</protein>
<name>A0ABR3GIV5_9PEZI</name>
<dbReference type="SFLD" id="SFLDS00003">
    <property type="entry name" value="Haloacid_Dehalogenase"/>
    <property type="match status" value="1"/>
</dbReference>
<dbReference type="SUPFAM" id="SSF55008">
    <property type="entry name" value="HMA, heavy metal-associated domain"/>
    <property type="match status" value="1"/>
</dbReference>
<keyword evidence="3 7" id="KW-0479">Metal-binding</keyword>
<feature type="transmembrane region" description="Helical" evidence="7">
    <location>
        <begin position="677"/>
        <end position="698"/>
    </location>
</feature>
<dbReference type="NCBIfam" id="TIGR01525">
    <property type="entry name" value="ATPase-IB_hvy"/>
    <property type="match status" value="1"/>
</dbReference>
<dbReference type="InterPro" id="IPR023298">
    <property type="entry name" value="ATPase_P-typ_TM_dom_sf"/>
</dbReference>
<keyword evidence="11" id="KW-1185">Reference proteome</keyword>
<dbReference type="SFLD" id="SFLDF00027">
    <property type="entry name" value="p-type_atpase"/>
    <property type="match status" value="1"/>
</dbReference>
<dbReference type="Gene3D" id="3.30.70.100">
    <property type="match status" value="1"/>
</dbReference>
<feature type="transmembrane region" description="Helical" evidence="7">
    <location>
        <begin position="718"/>
        <end position="742"/>
    </location>
</feature>
<dbReference type="Pfam" id="PF00702">
    <property type="entry name" value="Hydrolase"/>
    <property type="match status" value="1"/>
</dbReference>
<evidence type="ECO:0000256" key="7">
    <source>
        <dbReference type="RuleBase" id="RU362081"/>
    </source>
</evidence>
<dbReference type="PROSITE" id="PS00154">
    <property type="entry name" value="ATPASE_E1_E2"/>
    <property type="match status" value="1"/>
</dbReference>
<dbReference type="PANTHER" id="PTHR46594:SF4">
    <property type="entry name" value="P-TYPE CATION-TRANSPORTING ATPASE"/>
    <property type="match status" value="1"/>
</dbReference>
<evidence type="ECO:0000259" key="9">
    <source>
        <dbReference type="Pfam" id="PF00403"/>
    </source>
</evidence>
<evidence type="ECO:0000256" key="1">
    <source>
        <dbReference type="ARBA" id="ARBA00004370"/>
    </source>
</evidence>
<comment type="similarity">
    <text evidence="7">Belongs to the cation transport ATPase (P-type) (TC 3.A.3) family. Type IB subfamily.</text>
</comment>
<evidence type="ECO:0000256" key="6">
    <source>
        <dbReference type="ARBA" id="ARBA00023136"/>
    </source>
</evidence>
<dbReference type="SUPFAM" id="SSF81665">
    <property type="entry name" value="Calcium ATPase, transmembrane domain M"/>
    <property type="match status" value="1"/>
</dbReference>
<keyword evidence="7" id="KW-0547">Nucleotide-binding</keyword>
<comment type="subcellular location">
    <subcellularLocation>
        <location evidence="1 7">Membrane</location>
    </subcellularLocation>
</comment>
<dbReference type="InterPro" id="IPR036412">
    <property type="entry name" value="HAD-like_sf"/>
</dbReference>
<dbReference type="Pfam" id="PF00403">
    <property type="entry name" value="HMA"/>
    <property type="match status" value="1"/>
</dbReference>
<keyword evidence="6 7" id="KW-0472">Membrane</keyword>
<comment type="caution">
    <text evidence="10">The sequence shown here is derived from an EMBL/GenBank/DDBJ whole genome shotgun (WGS) entry which is preliminary data.</text>
</comment>